<evidence type="ECO:0000259" key="1">
    <source>
        <dbReference type="Pfam" id="PF13946"/>
    </source>
</evidence>
<evidence type="ECO:0000313" key="2">
    <source>
        <dbReference type="EMBL" id="MYN07318.1"/>
    </source>
</evidence>
<name>A0A7X4KLR1_9BURK</name>
<dbReference type="Gene3D" id="1.10.3130.20">
    <property type="entry name" value="Phycobilisome linker domain"/>
    <property type="match status" value="1"/>
</dbReference>
<dbReference type="InterPro" id="IPR038255">
    <property type="entry name" value="PBS_linker_sf"/>
</dbReference>
<dbReference type="Pfam" id="PF13946">
    <property type="entry name" value="DUF4214"/>
    <property type="match status" value="1"/>
</dbReference>
<dbReference type="Proteomes" id="UP000450676">
    <property type="component" value="Unassembled WGS sequence"/>
</dbReference>
<dbReference type="RefSeq" id="WP_161071676.1">
    <property type="nucleotide sequence ID" value="NZ_WWCU01000006.1"/>
</dbReference>
<gene>
    <name evidence="2" type="ORF">GTP77_08190</name>
</gene>
<dbReference type="InterPro" id="IPR025282">
    <property type="entry name" value="DUF4214"/>
</dbReference>
<organism evidence="2 3">
    <name type="scientific">Pseudoduganella aquatica</name>
    <dbReference type="NCBI Taxonomy" id="2660641"/>
    <lineage>
        <taxon>Bacteria</taxon>
        <taxon>Pseudomonadati</taxon>
        <taxon>Pseudomonadota</taxon>
        <taxon>Betaproteobacteria</taxon>
        <taxon>Burkholderiales</taxon>
        <taxon>Oxalobacteraceae</taxon>
        <taxon>Telluria group</taxon>
        <taxon>Pseudoduganella</taxon>
    </lineage>
</organism>
<sequence length="463" mass="48274">MDITPPRLVSFSMPSTLDLSAGARNLSLRVDARDETGGSGPGWAQVWMQQSLISPLGSSQAIMIGAPGSADPLSDGSASYVFPVGAATPPGVYRIYEVAVYDMAGNVKHYFDSDLAAMGFNTAVTITGGVADATAPELTGLVLPGVVDISGGAQQLSFTAHAQDGAGSGVAGVDLFFDRDFYLDTFTGPAVSIGGFVGGSDTFYDGTLNSAAYTGTLLAETGLGVYNLLSAVVTDQSGNAREYTAAQLAAMGINTRFEVRDGVPAEVPGDAPVSGPVPGPTVIQGGAGLDEVAYAEASTGFTLRKSGGGYLVTDGRGTSNTLVNVERVAFSDQTIALDADGNAGQAYRLYQAAFDRQPDLPGLGYWISHLDAGLALRDVAASFLGSQEFTRLYGAAQPNQQFVTELYHNVLHRNPEQAGLDFWVRALDNGAMRTQLLVDFSESAENMAQVIGSIEHGIAYIPY</sequence>
<dbReference type="AlphaFoldDB" id="A0A7X4KLR1"/>
<accession>A0A7X4KLR1</accession>
<keyword evidence="3" id="KW-1185">Reference proteome</keyword>
<protein>
    <submittedName>
        <fullName evidence="2">DUF4214 domain-containing protein</fullName>
    </submittedName>
</protein>
<evidence type="ECO:0000313" key="3">
    <source>
        <dbReference type="Proteomes" id="UP000450676"/>
    </source>
</evidence>
<proteinExistence type="predicted"/>
<dbReference type="EMBL" id="WWCU01000006">
    <property type="protein sequence ID" value="MYN07318.1"/>
    <property type="molecule type" value="Genomic_DNA"/>
</dbReference>
<comment type="caution">
    <text evidence="2">The sequence shown here is derived from an EMBL/GenBank/DDBJ whole genome shotgun (WGS) entry which is preliminary data.</text>
</comment>
<feature type="domain" description="DUF4214" evidence="1">
    <location>
        <begin position="380"/>
        <end position="449"/>
    </location>
</feature>
<reference evidence="2 3" key="1">
    <citation type="submission" date="2019-12" db="EMBL/GenBank/DDBJ databases">
        <title>Novel species isolated from a subtropical stream in China.</title>
        <authorList>
            <person name="Lu H."/>
        </authorList>
    </citation>
    <scope>NUCLEOTIDE SEQUENCE [LARGE SCALE GENOMIC DNA]</scope>
    <source>
        <strain evidence="2 3">FT127W</strain>
    </source>
</reference>